<organism evidence="2 3">
    <name type="scientific">Heterodera schachtii</name>
    <name type="common">Sugarbeet cyst nematode worm</name>
    <name type="synonym">Tylenchus schachtii</name>
    <dbReference type="NCBI Taxonomy" id="97005"/>
    <lineage>
        <taxon>Eukaryota</taxon>
        <taxon>Metazoa</taxon>
        <taxon>Ecdysozoa</taxon>
        <taxon>Nematoda</taxon>
        <taxon>Chromadorea</taxon>
        <taxon>Rhabditida</taxon>
        <taxon>Tylenchina</taxon>
        <taxon>Tylenchomorpha</taxon>
        <taxon>Tylenchoidea</taxon>
        <taxon>Heteroderidae</taxon>
        <taxon>Heteroderinae</taxon>
        <taxon>Heterodera</taxon>
    </lineage>
</organism>
<dbReference type="AlphaFoldDB" id="A0ABD2KC32"/>
<feature type="compositionally biased region" description="Polar residues" evidence="1">
    <location>
        <begin position="79"/>
        <end position="91"/>
    </location>
</feature>
<feature type="compositionally biased region" description="Acidic residues" evidence="1">
    <location>
        <begin position="565"/>
        <end position="591"/>
    </location>
</feature>
<feature type="compositionally biased region" description="Basic residues" evidence="1">
    <location>
        <begin position="549"/>
        <end position="558"/>
    </location>
</feature>
<feature type="region of interest" description="Disordered" evidence="1">
    <location>
        <begin position="539"/>
        <end position="592"/>
    </location>
</feature>
<accession>A0ABD2KC32</accession>
<feature type="region of interest" description="Disordered" evidence="1">
    <location>
        <begin position="66"/>
        <end position="111"/>
    </location>
</feature>
<evidence type="ECO:0000313" key="2">
    <source>
        <dbReference type="EMBL" id="KAL3100210.1"/>
    </source>
</evidence>
<comment type="caution">
    <text evidence="2">The sequence shown here is derived from an EMBL/GenBank/DDBJ whole genome shotgun (WGS) entry which is preliminary data.</text>
</comment>
<feature type="compositionally biased region" description="Low complexity" evidence="1">
    <location>
        <begin position="67"/>
        <end position="77"/>
    </location>
</feature>
<dbReference type="Proteomes" id="UP001620645">
    <property type="component" value="Unassembled WGS sequence"/>
</dbReference>
<name>A0ABD2KC32_HETSC</name>
<evidence type="ECO:0000313" key="3">
    <source>
        <dbReference type="Proteomes" id="UP001620645"/>
    </source>
</evidence>
<feature type="compositionally biased region" description="Low complexity" evidence="1">
    <location>
        <begin position="99"/>
        <end position="111"/>
    </location>
</feature>
<evidence type="ECO:0000256" key="1">
    <source>
        <dbReference type="SAM" id="MobiDB-lite"/>
    </source>
</evidence>
<dbReference type="EMBL" id="JBICCN010000035">
    <property type="protein sequence ID" value="KAL3100210.1"/>
    <property type="molecule type" value="Genomic_DNA"/>
</dbReference>
<gene>
    <name evidence="2" type="ORF">niasHS_000220</name>
</gene>
<reference evidence="2 3" key="1">
    <citation type="submission" date="2024-10" db="EMBL/GenBank/DDBJ databases">
        <authorList>
            <person name="Kim D."/>
        </authorList>
    </citation>
    <scope>NUCLEOTIDE SEQUENCE [LARGE SCALE GENOMIC DNA]</scope>
    <source>
        <strain evidence="2">Taebaek</strain>
    </source>
</reference>
<keyword evidence="3" id="KW-1185">Reference proteome</keyword>
<protein>
    <submittedName>
        <fullName evidence="2">Uncharacterized protein</fullName>
    </submittedName>
</protein>
<sequence>MNSIYVFIFVQERQELLNFQTLFWLEANQQGGPISHNQQTMQGGGPTLPIRQAEQHPPTLLPQTINVQQQQQSVPSPLNERQQSVQPTQGEHPQPHQPVPNVVQPQQQQQPNHQFLALDHDNDDQLLNQIFLHLHLGAETIPMPDVVEEEEEEEEPDTERMFVNSTKANQFCLLNPKRSKYFLHQSFNMNPFTIPLRPPEQNNPAAIADLIQRLNDQSAAGIDLTGGTTVTKVLAVWPMQSDQSESGRAGACSLDEKHRLVNTVRSLIRIKNPNDRLCLARAGLLGLHDWRSRSPGGGGPTAFKSYANRQHTHGPEARNLLRRAAIPRNKHMYTIDDVQKLQNWIDQRYGPGEIRIAVFEKEREYRIVFKAASGEAAKFNLCLLFENQHFNYIGRIEQLFRVQGYCIDCERRVTRWYHPQECKVVCRLCLRFGAGYPCKQQQQSQEDGSTGNRLCRDCQFVFPNDDCFAYHLSNRAPTSMHNQGGRTFRPICEWRRACRQCGAITYANYPHKCPAQIGQTEWMRCARCFGPHQRGDPCFIQPLKDEPMRRRRRRRRGRQQQQNNADEDDADNGNEEGDDGHDADDEEEEDGTNGSVRLCFFDAETSQDLPLQLRTKVVQKHVPMLIIAEIICEACINEGISVHSGAGQYANGCVCSPPAGPRGRRWCSPPFLNAPGDGSALPTNVHYNPRRLFFHSFDDATNNDPVDDFINFFNGSGPHGVKTICLSHNG</sequence>
<feature type="region of interest" description="Disordered" evidence="1">
    <location>
        <begin position="34"/>
        <end position="53"/>
    </location>
</feature>
<proteinExistence type="predicted"/>